<reference evidence="2" key="1">
    <citation type="journal article" date="2020" name="MBio">
        <title>Horizontal gene transfer to a defensive symbiont with a reduced genome amongst a multipartite beetle microbiome.</title>
        <authorList>
            <person name="Waterworth S.C."/>
            <person name="Florez L.V."/>
            <person name="Rees E.R."/>
            <person name="Hertweck C."/>
            <person name="Kaltenpoth M."/>
            <person name="Kwan J.C."/>
        </authorList>
    </citation>
    <scope>NUCLEOTIDE SEQUENCE [LARGE SCALE GENOMIC DNA]</scope>
</reference>
<accession>A0A833UX96</accession>
<comment type="caution">
    <text evidence="1">The sequence shown here is derived from an EMBL/GenBank/DDBJ whole genome shotgun (WGS) entry which is preliminary data.</text>
</comment>
<dbReference type="Proteomes" id="UP000490535">
    <property type="component" value="Unassembled WGS sequence"/>
</dbReference>
<gene>
    <name evidence="1" type="ORF">GAK29_00687</name>
</gene>
<evidence type="ECO:0000313" key="1">
    <source>
        <dbReference type="EMBL" id="KAF1027442.1"/>
    </source>
</evidence>
<dbReference type="AlphaFoldDB" id="A0A833UX96"/>
<sequence>MNKYFNLFISALLYGVLITLYFQKVFLSLSFFFGFYTILFMISYSLEVIAMLLISCTALCVIKMVMPKLKDIDIERVFISSKLHKK</sequence>
<dbReference type="EMBL" id="WNDP01000010">
    <property type="protein sequence ID" value="KAF1027442.1"/>
    <property type="molecule type" value="Genomic_DNA"/>
</dbReference>
<evidence type="ECO:0000313" key="2">
    <source>
        <dbReference type="Proteomes" id="UP000490535"/>
    </source>
</evidence>
<name>A0A833UX96_ACIBZ</name>
<organism evidence="1 2">
    <name type="scientific">Acinetobacter bereziniae</name>
    <name type="common">Acinetobacter genomosp. 10</name>
    <dbReference type="NCBI Taxonomy" id="106648"/>
    <lineage>
        <taxon>Bacteria</taxon>
        <taxon>Pseudomonadati</taxon>
        <taxon>Pseudomonadota</taxon>
        <taxon>Gammaproteobacteria</taxon>
        <taxon>Moraxellales</taxon>
        <taxon>Moraxellaceae</taxon>
        <taxon>Acinetobacter</taxon>
    </lineage>
</organism>
<protein>
    <submittedName>
        <fullName evidence="1">Uncharacterized protein</fullName>
    </submittedName>
</protein>
<proteinExistence type="predicted"/>